<evidence type="ECO:0000256" key="7">
    <source>
        <dbReference type="ARBA" id="ARBA00022840"/>
    </source>
</evidence>
<evidence type="ECO:0000256" key="4">
    <source>
        <dbReference type="ARBA" id="ARBA00022692"/>
    </source>
</evidence>
<dbReference type="InterPro" id="IPR003593">
    <property type="entry name" value="AAA+_ATPase"/>
</dbReference>
<accession>A0ABR2GYI3</accession>
<dbReference type="SUPFAM" id="SSF52540">
    <property type="entry name" value="P-loop containing nucleoside triphosphate hydrolases"/>
    <property type="match status" value="1"/>
</dbReference>
<keyword evidence="7" id="KW-0067">ATP-binding</keyword>
<evidence type="ECO:0000256" key="6">
    <source>
        <dbReference type="ARBA" id="ARBA00022741"/>
    </source>
</evidence>
<evidence type="ECO:0000259" key="11">
    <source>
        <dbReference type="PROSITE" id="PS50893"/>
    </source>
</evidence>
<evidence type="ECO:0000256" key="9">
    <source>
        <dbReference type="ARBA" id="ARBA00023136"/>
    </source>
</evidence>
<evidence type="ECO:0000256" key="1">
    <source>
        <dbReference type="ARBA" id="ARBA00004141"/>
    </source>
</evidence>
<feature type="transmembrane region" description="Helical" evidence="10">
    <location>
        <begin position="46"/>
        <end position="67"/>
    </location>
</feature>
<feature type="domain" description="ABC transporter" evidence="11">
    <location>
        <begin position="491"/>
        <end position="715"/>
    </location>
</feature>
<dbReference type="InterPro" id="IPR027417">
    <property type="entry name" value="P-loop_NTPase"/>
</dbReference>
<evidence type="ECO:0000256" key="5">
    <source>
        <dbReference type="ARBA" id="ARBA00022737"/>
    </source>
</evidence>
<keyword evidence="6" id="KW-0547">Nucleotide-binding</keyword>
<dbReference type="CDD" id="cd03263">
    <property type="entry name" value="ABC_subfamily_A"/>
    <property type="match status" value="1"/>
</dbReference>
<feature type="transmembrane region" description="Helical" evidence="10">
    <location>
        <begin position="292"/>
        <end position="320"/>
    </location>
</feature>
<dbReference type="Pfam" id="PF12698">
    <property type="entry name" value="ABC2_membrane_3"/>
    <property type="match status" value="1"/>
</dbReference>
<evidence type="ECO:0000313" key="12">
    <source>
        <dbReference type="EMBL" id="KAK8838686.1"/>
    </source>
</evidence>
<evidence type="ECO:0000256" key="3">
    <source>
        <dbReference type="ARBA" id="ARBA00022448"/>
    </source>
</evidence>
<keyword evidence="8 10" id="KW-1133">Transmembrane helix</keyword>
<feature type="transmembrane region" description="Helical" evidence="10">
    <location>
        <begin position="359"/>
        <end position="379"/>
    </location>
</feature>
<dbReference type="Pfam" id="PF00005">
    <property type="entry name" value="ABC_tran"/>
    <property type="match status" value="1"/>
</dbReference>
<dbReference type="InterPro" id="IPR003439">
    <property type="entry name" value="ABC_transporter-like_ATP-bd"/>
</dbReference>
<dbReference type="PROSITE" id="PS50893">
    <property type="entry name" value="ABC_TRANSPORTER_2"/>
    <property type="match status" value="1"/>
</dbReference>
<comment type="subcellular location">
    <subcellularLocation>
        <location evidence="1">Membrane</location>
        <topology evidence="1">Multi-pass membrane protein</topology>
    </subcellularLocation>
</comment>
<evidence type="ECO:0000256" key="10">
    <source>
        <dbReference type="SAM" id="Phobius"/>
    </source>
</evidence>
<reference evidence="12 13" key="1">
    <citation type="submission" date="2024-04" db="EMBL/GenBank/DDBJ databases">
        <title>Tritrichomonas musculus Genome.</title>
        <authorList>
            <person name="Alves-Ferreira E."/>
            <person name="Grigg M."/>
            <person name="Lorenzi H."/>
            <person name="Galac M."/>
        </authorList>
    </citation>
    <scope>NUCLEOTIDE SEQUENCE [LARGE SCALE GENOMIC DNA]</scope>
    <source>
        <strain evidence="12 13">EAF2021</strain>
    </source>
</reference>
<name>A0ABR2GYI3_9EUKA</name>
<keyword evidence="13" id="KW-1185">Reference proteome</keyword>
<evidence type="ECO:0000256" key="8">
    <source>
        <dbReference type="ARBA" id="ARBA00022989"/>
    </source>
</evidence>
<feature type="transmembrane region" description="Helical" evidence="10">
    <location>
        <begin position="326"/>
        <end position="347"/>
    </location>
</feature>
<keyword evidence="5" id="KW-0677">Repeat</keyword>
<feature type="transmembrane region" description="Helical" evidence="10">
    <location>
        <begin position="399"/>
        <end position="417"/>
    </location>
</feature>
<dbReference type="EMBL" id="JAPFFF010000054">
    <property type="protein sequence ID" value="KAK8838686.1"/>
    <property type="molecule type" value="Genomic_DNA"/>
</dbReference>
<evidence type="ECO:0000313" key="13">
    <source>
        <dbReference type="Proteomes" id="UP001470230"/>
    </source>
</evidence>
<dbReference type="PANTHER" id="PTHR19229:SF36">
    <property type="entry name" value="ATP-BINDING CASSETTE SUB-FAMILY A MEMBER 2"/>
    <property type="match status" value="1"/>
</dbReference>
<feature type="transmembrane region" description="Helical" evidence="10">
    <location>
        <begin position="437"/>
        <end position="459"/>
    </location>
</feature>
<dbReference type="Proteomes" id="UP001470230">
    <property type="component" value="Unassembled WGS sequence"/>
</dbReference>
<feature type="transmembrane region" description="Helical" evidence="10">
    <location>
        <begin position="247"/>
        <end position="271"/>
    </location>
</feature>
<dbReference type="Gene3D" id="3.40.50.300">
    <property type="entry name" value="P-loop containing nucleotide triphosphate hydrolases"/>
    <property type="match status" value="1"/>
</dbReference>
<evidence type="ECO:0000256" key="2">
    <source>
        <dbReference type="ARBA" id="ARBA00008869"/>
    </source>
</evidence>
<keyword evidence="4 10" id="KW-0812">Transmembrane</keyword>
<dbReference type="InterPro" id="IPR026082">
    <property type="entry name" value="ABCA"/>
</dbReference>
<dbReference type="PANTHER" id="PTHR19229">
    <property type="entry name" value="ATP-BINDING CASSETTE TRANSPORTER SUBFAMILY A ABCA"/>
    <property type="match status" value="1"/>
</dbReference>
<dbReference type="PROSITE" id="PS00211">
    <property type="entry name" value="ABC_TRANSPORTER_1"/>
    <property type="match status" value="1"/>
</dbReference>
<organism evidence="12 13">
    <name type="scientific">Tritrichomonas musculus</name>
    <dbReference type="NCBI Taxonomy" id="1915356"/>
    <lineage>
        <taxon>Eukaryota</taxon>
        <taxon>Metamonada</taxon>
        <taxon>Parabasalia</taxon>
        <taxon>Tritrichomonadida</taxon>
        <taxon>Tritrichomonadidae</taxon>
        <taxon>Tritrichomonas</taxon>
    </lineage>
</organism>
<sequence>MEKKNSYKNANLLDNPLGSWNDLNPTFLGQFKALLKKNFLIRIRSFSCIVEIIFAFIIPLILILDYFPPKVEFPNTVSPSINKTDLSSLVEWFLVFGRKTKVSIYPNNEKMHFLIGNTTLLNILIHGGKIPLNGTLIDLPGTEYSYTNDIEKLKDVIYSTQLNNIGIEWTNCEKEDALINPVIKVYFQSVYGDPQEMIYVQLRDSLATMSAIIDGEIPDVSQMEFINISVYQSDFAHPTIIQRMDKLGFPFAVLTPFSIILSTMPDMEFIFSEKESHVTALSFLMGMTESAYWFTNFVVSFVICLVVHVYISALFTYWYGLNGNDFGVILVFTILFVIAEIWFQFFITTLIKDANKGKSVTIILIMITITLSLFFQFVTFKEKTTLNIVLNHVSCIFPISIYELFLLQGYIANVAELPLFKWNSLYNESYICQPLELILWCVIDIFIYFVLFIIGNSFAPRAFGINASIFTDICKKKDDETTYNLRNEETIHVDNLTKIYKGTRKVTALNSVSFSISKGEIIVMIGPNGAGKSTLINCISGGIRPTNGTFKIMGEERVHSLGVCYQNNVLIPQITVQEHFELFGAFRGLSKETLESSIDYLTTNMQLNHALKNRAGDLSGGQKRKLCVGLSLLGNPEIVLMDEPTAGVDVQACQLIWKMISNLKNTTSLITSHALEEAEVVSSRLFILAEGTIRFIGSSTELREQFKCGYELRVEASDNDVNRVLSFVQNYIPDSHIANDRKDVILMPVCPSMGKMLQDFEEKRSELGVFSYSFAVQQLEDIVLKSLE</sequence>
<gene>
    <name evidence="12" type="ORF">M9Y10_032724</name>
</gene>
<dbReference type="SMART" id="SM00382">
    <property type="entry name" value="AAA"/>
    <property type="match status" value="1"/>
</dbReference>
<proteinExistence type="inferred from homology"/>
<dbReference type="InterPro" id="IPR013525">
    <property type="entry name" value="ABC2_TM"/>
</dbReference>
<protein>
    <recommendedName>
        <fullName evidence="11">ABC transporter domain-containing protein</fullName>
    </recommendedName>
</protein>
<dbReference type="InterPro" id="IPR017871">
    <property type="entry name" value="ABC_transporter-like_CS"/>
</dbReference>
<keyword evidence="3" id="KW-0813">Transport</keyword>
<comment type="caution">
    <text evidence="12">The sequence shown here is derived from an EMBL/GenBank/DDBJ whole genome shotgun (WGS) entry which is preliminary data.</text>
</comment>
<comment type="similarity">
    <text evidence="2">Belongs to the ABC transporter superfamily. ABCA family.</text>
</comment>
<keyword evidence="9 10" id="KW-0472">Membrane</keyword>